<comment type="caution">
    <text evidence="1">The sequence shown here is derived from an EMBL/GenBank/DDBJ whole genome shotgun (WGS) entry which is preliminary data.</text>
</comment>
<evidence type="ECO:0000313" key="2">
    <source>
        <dbReference type="Proteomes" id="UP000776700"/>
    </source>
</evidence>
<accession>A0A921SZD1</accession>
<reference evidence="1" key="1">
    <citation type="journal article" date="2021" name="PeerJ">
        <title>Extensive microbial diversity within the chicken gut microbiome revealed by metagenomics and culture.</title>
        <authorList>
            <person name="Gilroy R."/>
            <person name="Ravi A."/>
            <person name="Getino M."/>
            <person name="Pursley I."/>
            <person name="Horton D.L."/>
            <person name="Alikhan N.F."/>
            <person name="Baker D."/>
            <person name="Gharbi K."/>
            <person name="Hall N."/>
            <person name="Watson M."/>
            <person name="Adriaenssens E.M."/>
            <person name="Foster-Nyarko E."/>
            <person name="Jarju S."/>
            <person name="Secka A."/>
            <person name="Antonio M."/>
            <person name="Oren A."/>
            <person name="Chaudhuri R.R."/>
            <person name="La Ragione R."/>
            <person name="Hildebrand F."/>
            <person name="Pallen M.J."/>
        </authorList>
    </citation>
    <scope>NUCLEOTIDE SEQUENCE</scope>
    <source>
        <strain evidence="1">1277</strain>
    </source>
</reference>
<reference evidence="1" key="2">
    <citation type="submission" date="2021-09" db="EMBL/GenBank/DDBJ databases">
        <authorList>
            <person name="Gilroy R."/>
        </authorList>
    </citation>
    <scope>NUCLEOTIDE SEQUENCE</scope>
    <source>
        <strain evidence="1">1277</strain>
    </source>
</reference>
<evidence type="ECO:0000313" key="1">
    <source>
        <dbReference type="EMBL" id="HJG96447.1"/>
    </source>
</evidence>
<dbReference type="EMBL" id="DYUB01000163">
    <property type="protein sequence ID" value="HJG96447.1"/>
    <property type="molecule type" value="Genomic_DNA"/>
</dbReference>
<dbReference type="AlphaFoldDB" id="A0A921SZD1"/>
<sequence>MAKRKRSLNLSKTELIFEDDKVIAIEHLKNEDKEYDVFDLLRDFEGCQNLTINISTEKEI</sequence>
<name>A0A921SZD1_9FIRM</name>
<organism evidence="1 2">
    <name type="scientific">Romboutsia timonensis</name>
    <dbReference type="NCBI Taxonomy" id="1776391"/>
    <lineage>
        <taxon>Bacteria</taxon>
        <taxon>Bacillati</taxon>
        <taxon>Bacillota</taxon>
        <taxon>Clostridia</taxon>
        <taxon>Peptostreptococcales</taxon>
        <taxon>Peptostreptococcaceae</taxon>
        <taxon>Romboutsia</taxon>
    </lineage>
</organism>
<proteinExistence type="predicted"/>
<protein>
    <submittedName>
        <fullName evidence="1">Uncharacterized protein</fullName>
    </submittedName>
</protein>
<dbReference type="Proteomes" id="UP000776700">
    <property type="component" value="Unassembled WGS sequence"/>
</dbReference>
<gene>
    <name evidence="1" type="ORF">K8V90_05025</name>
</gene>